<accession>A0A6U0T7X5</accession>
<evidence type="ECO:0000313" key="4">
    <source>
        <dbReference type="EMBL" id="CAD9692136.1"/>
    </source>
</evidence>
<dbReference type="EMBL" id="HBHI01024929">
    <property type="protein sequence ID" value="CAD9692141.1"/>
    <property type="molecule type" value="Transcribed_RNA"/>
</dbReference>
<comment type="similarity">
    <text evidence="1">Belongs to the PA28 family.</text>
</comment>
<keyword evidence="2" id="KW-0647">Proteasome</keyword>
<dbReference type="GO" id="GO:0061133">
    <property type="term" value="F:endopeptidase activator activity"/>
    <property type="evidence" value="ECO:0007669"/>
    <property type="project" value="TreeGrafter"/>
</dbReference>
<dbReference type="GO" id="GO:0008537">
    <property type="term" value="C:proteasome activator complex"/>
    <property type="evidence" value="ECO:0007669"/>
    <property type="project" value="InterPro"/>
</dbReference>
<name>A0A6U0T7X5_9STRA</name>
<dbReference type="Pfam" id="PF02252">
    <property type="entry name" value="PA28_C"/>
    <property type="match status" value="1"/>
</dbReference>
<protein>
    <recommendedName>
        <fullName evidence="3">Proteasome activator PA28 C-terminal domain-containing protein</fullName>
    </recommendedName>
</protein>
<evidence type="ECO:0000259" key="3">
    <source>
        <dbReference type="Pfam" id="PF02252"/>
    </source>
</evidence>
<evidence type="ECO:0000256" key="1">
    <source>
        <dbReference type="ARBA" id="ARBA00005883"/>
    </source>
</evidence>
<dbReference type="EMBL" id="HBHI01024928">
    <property type="protein sequence ID" value="CAD9692136.1"/>
    <property type="molecule type" value="Transcribed_RNA"/>
</dbReference>
<dbReference type="InterPro" id="IPR036252">
    <property type="entry name" value="Proteasome_activ_sf"/>
</dbReference>
<dbReference type="InterPro" id="IPR009077">
    <property type="entry name" value="Proteasome_activ_PA28"/>
</dbReference>
<dbReference type="InterPro" id="IPR003186">
    <property type="entry name" value="PA28_C"/>
</dbReference>
<dbReference type="PANTHER" id="PTHR10660">
    <property type="entry name" value="PROTEASOME REGULATOR PA28"/>
    <property type="match status" value="1"/>
</dbReference>
<dbReference type="Gene3D" id="1.20.120.180">
    <property type="entry name" value="Proteasome activator pa28, C-terminal domain"/>
    <property type="match status" value="1"/>
</dbReference>
<dbReference type="InterPro" id="IPR036997">
    <property type="entry name" value="PA28_C_sf"/>
</dbReference>
<proteinExistence type="inferred from homology"/>
<organism evidence="5">
    <name type="scientific">Eucampia antarctica</name>
    <dbReference type="NCBI Taxonomy" id="49252"/>
    <lineage>
        <taxon>Eukaryota</taxon>
        <taxon>Sar</taxon>
        <taxon>Stramenopiles</taxon>
        <taxon>Ochrophyta</taxon>
        <taxon>Bacillariophyta</taxon>
        <taxon>Mediophyceae</taxon>
        <taxon>Biddulphiophycidae</taxon>
        <taxon>Hemiaulales</taxon>
        <taxon>Hemiaulaceae</taxon>
        <taxon>Eucampia</taxon>
    </lineage>
</organism>
<dbReference type="GO" id="GO:2000045">
    <property type="term" value="P:regulation of G1/S transition of mitotic cell cycle"/>
    <property type="evidence" value="ECO:0007669"/>
    <property type="project" value="TreeGrafter"/>
</dbReference>
<dbReference type="AlphaFoldDB" id="A0A6U0T7X5"/>
<dbReference type="PANTHER" id="PTHR10660:SF2">
    <property type="entry name" value="LD45860P"/>
    <property type="match status" value="1"/>
</dbReference>
<reference evidence="5" key="1">
    <citation type="submission" date="2021-01" db="EMBL/GenBank/DDBJ databases">
        <authorList>
            <person name="Corre E."/>
            <person name="Pelletier E."/>
            <person name="Niang G."/>
            <person name="Scheremetjew M."/>
            <person name="Finn R."/>
            <person name="Kale V."/>
            <person name="Holt S."/>
            <person name="Cochrane G."/>
            <person name="Meng A."/>
            <person name="Brown T."/>
            <person name="Cohen L."/>
        </authorList>
    </citation>
    <scope>NUCLEOTIDE SEQUENCE</scope>
    <source>
        <strain evidence="5">CCMP1452</strain>
    </source>
</reference>
<evidence type="ECO:0000256" key="2">
    <source>
        <dbReference type="ARBA" id="ARBA00022942"/>
    </source>
</evidence>
<sequence>MKSITQYRKATVSAAEKIMKGEGMTLVSKMDELLSSKFPASQQEIQNDSVIVYQQIMMDAVAQVQVLERYIGLHVPQMEDGNNFGVTVQMTICKFLKDTREEWMKHLEKIPTFYSAKADAMDKCDTEKSSAAETKTQTESNIVGGKDGDEIKTITVSVKENKTTCDDADKAMRKDHLQAINIQCFISVKTALTDSMTSYLSILDNMEKNISKLTSPKGSGTSMGMY</sequence>
<feature type="domain" description="Proteasome activator PA28 C-terminal" evidence="3">
    <location>
        <begin position="53"/>
        <end position="124"/>
    </location>
</feature>
<dbReference type="GO" id="GO:0005654">
    <property type="term" value="C:nucleoplasm"/>
    <property type="evidence" value="ECO:0007669"/>
    <property type="project" value="TreeGrafter"/>
</dbReference>
<evidence type="ECO:0000313" key="5">
    <source>
        <dbReference type="EMBL" id="CAD9692141.1"/>
    </source>
</evidence>
<gene>
    <name evidence="4" type="ORF">EANT1437_LOCUS12810</name>
    <name evidence="5" type="ORF">EANT1437_LOCUS12811</name>
</gene>
<dbReference type="GO" id="GO:0061136">
    <property type="term" value="P:regulation of proteasomal protein catabolic process"/>
    <property type="evidence" value="ECO:0007669"/>
    <property type="project" value="TreeGrafter"/>
</dbReference>
<dbReference type="GO" id="GO:0005737">
    <property type="term" value="C:cytoplasm"/>
    <property type="evidence" value="ECO:0007669"/>
    <property type="project" value="TreeGrafter"/>
</dbReference>
<dbReference type="SUPFAM" id="SSF47216">
    <property type="entry name" value="Proteasome activator"/>
    <property type="match status" value="1"/>
</dbReference>